<protein>
    <recommendedName>
        <fullName evidence="3">Phage protein</fullName>
    </recommendedName>
</protein>
<dbReference type="AlphaFoldDB" id="A0AB34C1G2"/>
<evidence type="ECO:0008006" key="3">
    <source>
        <dbReference type="Google" id="ProtNLM"/>
    </source>
</evidence>
<evidence type="ECO:0000313" key="1">
    <source>
        <dbReference type="EMBL" id="KAA5840230.1"/>
    </source>
</evidence>
<dbReference type="Proteomes" id="UP000323924">
    <property type="component" value="Unassembled WGS sequence"/>
</dbReference>
<dbReference type="RefSeq" id="WP_150052276.1">
    <property type="nucleotide sequence ID" value="NZ_VWPC01000019.1"/>
</dbReference>
<sequence length="67" mass="7972">MHKFIWILRAAMHMRKLMGWWKPKDLAFCWETGATIYDNYEYEGRMSEIGEPAEEIAEELSCWGEGQ</sequence>
<name>A0AB34C1G2_9PSED</name>
<proteinExistence type="predicted"/>
<organism evidence="1 2">
    <name type="scientific">Pseudomonas chlororaphis</name>
    <dbReference type="NCBI Taxonomy" id="587753"/>
    <lineage>
        <taxon>Bacteria</taxon>
        <taxon>Pseudomonadati</taxon>
        <taxon>Pseudomonadota</taxon>
        <taxon>Gammaproteobacteria</taxon>
        <taxon>Pseudomonadales</taxon>
        <taxon>Pseudomonadaceae</taxon>
        <taxon>Pseudomonas</taxon>
    </lineage>
</organism>
<gene>
    <name evidence="1" type="ORF">F2A38_19570</name>
</gene>
<comment type="caution">
    <text evidence="1">The sequence shown here is derived from an EMBL/GenBank/DDBJ whole genome shotgun (WGS) entry which is preliminary data.</text>
</comment>
<evidence type="ECO:0000313" key="2">
    <source>
        <dbReference type="Proteomes" id="UP000323924"/>
    </source>
</evidence>
<accession>A0AB34C1G2</accession>
<reference evidence="1 2" key="1">
    <citation type="submission" date="2019-09" db="EMBL/GenBank/DDBJ databases">
        <authorList>
            <person name="Vacheron J."/>
            <person name="Dubost A."/>
            <person name="Prigent-Combaret C."/>
            <person name="Muller D."/>
        </authorList>
    </citation>
    <scope>NUCLEOTIDE SEQUENCE [LARGE SCALE GENOMIC DNA]</scope>
    <source>
        <strain evidence="1 2">JV497</strain>
    </source>
</reference>
<dbReference type="EMBL" id="VWPC01000019">
    <property type="protein sequence ID" value="KAA5840230.1"/>
    <property type="molecule type" value="Genomic_DNA"/>
</dbReference>